<dbReference type="EMBL" id="FP929052">
    <property type="protein sequence ID" value="CBL18364.1"/>
    <property type="molecule type" value="Genomic_DNA"/>
</dbReference>
<sequence length="84" mass="9188">MLKGVNRKVVEIHNPESLYFEKAVFYLKPNLTQVPMALLTAEARHCLHPAASPGAHRSPARRAVLWLLLLAGAGAAGFLLRGLF</sequence>
<protein>
    <submittedName>
        <fullName evidence="2">Uncharacterized protein</fullName>
    </submittedName>
</protein>
<evidence type="ECO:0000313" key="2">
    <source>
        <dbReference type="EMBL" id="CBL18364.1"/>
    </source>
</evidence>
<keyword evidence="1" id="KW-0812">Transmembrane</keyword>
<gene>
    <name evidence="2" type="ordered locus">RUM_23730</name>
</gene>
<keyword evidence="3" id="KW-1185">Reference proteome</keyword>
<keyword evidence="1" id="KW-0472">Membrane</keyword>
<proteinExistence type="predicted"/>
<organism evidence="2 3">
    <name type="scientific">Ruminococcus champanellensis (strain DSM 18848 / JCM 17042 / KCTC 15320 / 18P13)</name>
    <dbReference type="NCBI Taxonomy" id="213810"/>
    <lineage>
        <taxon>Bacteria</taxon>
        <taxon>Bacillati</taxon>
        <taxon>Bacillota</taxon>
        <taxon>Clostridia</taxon>
        <taxon>Eubacteriales</taxon>
        <taxon>Oscillospiraceae</taxon>
        <taxon>Ruminococcus</taxon>
    </lineage>
</organism>
<dbReference type="PATRIC" id="fig|213810.4.peg.2265"/>
<dbReference type="GeneID" id="83157015"/>
<reference evidence="2" key="2">
    <citation type="submission" date="2010-03" db="EMBL/GenBank/DDBJ databases">
        <authorList>
            <person name="Pajon A."/>
        </authorList>
    </citation>
    <scope>NUCLEOTIDE SEQUENCE</scope>
    <source>
        <strain evidence="2">Type strain: 18P13</strain>
    </source>
</reference>
<accession>D4LFG9</accession>
<evidence type="ECO:0000313" key="3">
    <source>
        <dbReference type="Proteomes" id="UP000007054"/>
    </source>
</evidence>
<dbReference type="HOGENOM" id="CLU_2525511_0_0_9"/>
<evidence type="ECO:0000256" key="1">
    <source>
        <dbReference type="SAM" id="Phobius"/>
    </source>
</evidence>
<dbReference type="Proteomes" id="UP000007054">
    <property type="component" value="Chromosome"/>
</dbReference>
<dbReference type="AlphaFoldDB" id="D4LFG9"/>
<reference evidence="2" key="1">
    <citation type="submission" date="2010-03" db="EMBL/GenBank/DDBJ databases">
        <title>The genome sequence of Ruminococcus sp. 18P13.</title>
        <authorList>
            <consortium name="metaHIT consortium -- http://www.metahit.eu/"/>
            <person name="Pajon A."/>
            <person name="Turner K."/>
            <person name="Parkhill J."/>
            <person name="Bernalier A."/>
        </authorList>
    </citation>
    <scope>NUCLEOTIDE SEQUENCE [LARGE SCALE GENOMIC DNA]</scope>
    <source>
        <strain evidence="2">Type strain: 18P13</strain>
    </source>
</reference>
<dbReference type="KEGG" id="rch:RUM_23730"/>
<dbReference type="RefSeq" id="WP_015559270.1">
    <property type="nucleotide sequence ID" value="NC_021039.1"/>
</dbReference>
<keyword evidence="1" id="KW-1133">Transmembrane helix</keyword>
<feature type="transmembrane region" description="Helical" evidence="1">
    <location>
        <begin position="63"/>
        <end position="83"/>
    </location>
</feature>
<dbReference type="BioCyc" id="RCHA213810:RUM_RS11545-MONOMER"/>
<name>D4LFG9_RUMC1</name>